<dbReference type="Pfam" id="PF00011">
    <property type="entry name" value="HSP20"/>
    <property type="match status" value="1"/>
</dbReference>
<dbReference type="Gene3D" id="2.60.40.790">
    <property type="match status" value="1"/>
</dbReference>
<evidence type="ECO:0000256" key="1">
    <source>
        <dbReference type="PROSITE-ProRule" id="PRU00285"/>
    </source>
</evidence>
<dbReference type="InterPro" id="IPR008978">
    <property type="entry name" value="HSP20-like_chaperone"/>
</dbReference>
<dbReference type="InterPro" id="IPR002068">
    <property type="entry name" value="A-crystallin/Hsp20_dom"/>
</dbReference>
<name>A0A7C4XL07_UNCW3</name>
<gene>
    <name evidence="4" type="ORF">ENV60_00680</name>
</gene>
<evidence type="ECO:0000313" key="4">
    <source>
        <dbReference type="EMBL" id="HGV96800.1"/>
    </source>
</evidence>
<organism evidence="4">
    <name type="scientific">candidate division WOR-3 bacterium</name>
    <dbReference type="NCBI Taxonomy" id="2052148"/>
    <lineage>
        <taxon>Bacteria</taxon>
        <taxon>Bacteria division WOR-3</taxon>
    </lineage>
</organism>
<reference evidence="4" key="1">
    <citation type="journal article" date="2020" name="mSystems">
        <title>Genome- and Community-Level Interaction Insights into Carbon Utilization and Element Cycling Functions of Hydrothermarchaeota in Hydrothermal Sediment.</title>
        <authorList>
            <person name="Zhou Z."/>
            <person name="Liu Y."/>
            <person name="Xu W."/>
            <person name="Pan J."/>
            <person name="Luo Z.H."/>
            <person name="Li M."/>
        </authorList>
    </citation>
    <scope>NUCLEOTIDE SEQUENCE [LARGE SCALE GENOMIC DNA]</scope>
    <source>
        <strain evidence="4">SpSt-774</strain>
    </source>
</reference>
<proteinExistence type="inferred from homology"/>
<dbReference type="PANTHER" id="PTHR11527">
    <property type="entry name" value="HEAT-SHOCK PROTEIN 20 FAMILY MEMBER"/>
    <property type="match status" value="1"/>
</dbReference>
<accession>A0A7C4XL07</accession>
<evidence type="ECO:0000256" key="2">
    <source>
        <dbReference type="RuleBase" id="RU003616"/>
    </source>
</evidence>
<dbReference type="CDD" id="cd06464">
    <property type="entry name" value="ACD_sHsps-like"/>
    <property type="match status" value="1"/>
</dbReference>
<dbReference type="SUPFAM" id="SSF49764">
    <property type="entry name" value="HSP20-like chaperones"/>
    <property type="match status" value="1"/>
</dbReference>
<dbReference type="InterPro" id="IPR031107">
    <property type="entry name" value="Small_HSP"/>
</dbReference>
<comment type="similarity">
    <text evidence="1 2">Belongs to the small heat shock protein (HSP20) family.</text>
</comment>
<comment type="caution">
    <text evidence="4">The sequence shown here is derived from an EMBL/GenBank/DDBJ whole genome shotgun (WGS) entry which is preliminary data.</text>
</comment>
<protein>
    <submittedName>
        <fullName evidence="4">Hsp20/alpha crystallin family protein</fullName>
    </submittedName>
</protein>
<dbReference type="AlphaFoldDB" id="A0A7C4XL07"/>
<feature type="domain" description="SHSP" evidence="3">
    <location>
        <begin position="36"/>
        <end position="148"/>
    </location>
</feature>
<evidence type="ECO:0000259" key="3">
    <source>
        <dbReference type="PROSITE" id="PS01031"/>
    </source>
</evidence>
<sequence length="148" mass="17196">MLNRALKIWEPFRNLARLEDDFDALMDSLFDRFKLTFDGNWYPAVDVVENDGNLEIKAEIPGIKKEDLKISITDNILTISGEKKKESETKDKHYHRIERYYGSFCRTIPLPEGVDRDKVKASYKDGVLTVTLPKPESMKTKEIEVEIK</sequence>
<dbReference type="PROSITE" id="PS01031">
    <property type="entry name" value="SHSP"/>
    <property type="match status" value="1"/>
</dbReference>
<dbReference type="EMBL" id="DTGZ01000012">
    <property type="protein sequence ID" value="HGV96800.1"/>
    <property type="molecule type" value="Genomic_DNA"/>
</dbReference>